<reference evidence="2" key="1">
    <citation type="submission" date="2020-08" db="EMBL/GenBank/DDBJ databases">
        <title>Multicomponent nature underlies the extraordinary mechanical properties of spider dragline silk.</title>
        <authorList>
            <person name="Kono N."/>
            <person name="Nakamura H."/>
            <person name="Mori M."/>
            <person name="Yoshida Y."/>
            <person name="Ohtoshi R."/>
            <person name="Malay A.D."/>
            <person name="Moran D.A.P."/>
            <person name="Tomita M."/>
            <person name="Numata K."/>
            <person name="Arakawa K."/>
        </authorList>
    </citation>
    <scope>NUCLEOTIDE SEQUENCE</scope>
</reference>
<proteinExistence type="predicted"/>
<keyword evidence="3" id="KW-1185">Reference proteome</keyword>
<comment type="caution">
    <text evidence="2">The sequence shown here is derived from an EMBL/GenBank/DDBJ whole genome shotgun (WGS) entry which is preliminary data.</text>
</comment>
<feature type="region of interest" description="Disordered" evidence="1">
    <location>
        <begin position="1"/>
        <end position="31"/>
    </location>
</feature>
<sequence>MDTNTEMDLYSSPVSSPASSPNPTTQNDSPWISRQKVQEIDFLSVPMENKAATLNAYKSRRFFDENNFLHKAELSQYREAEARQQYLVSAFIALPPFEFNGCLYHSELMQQEIKISSINTTTTPQKGLREKMKTVSSLHLQEKLLKLELREKD</sequence>
<evidence type="ECO:0000313" key="3">
    <source>
        <dbReference type="Proteomes" id="UP000887013"/>
    </source>
</evidence>
<evidence type="ECO:0000313" key="2">
    <source>
        <dbReference type="EMBL" id="GFU33610.1"/>
    </source>
</evidence>
<organism evidence="2 3">
    <name type="scientific">Nephila pilipes</name>
    <name type="common">Giant wood spider</name>
    <name type="synonym">Nephila maculata</name>
    <dbReference type="NCBI Taxonomy" id="299642"/>
    <lineage>
        <taxon>Eukaryota</taxon>
        <taxon>Metazoa</taxon>
        <taxon>Ecdysozoa</taxon>
        <taxon>Arthropoda</taxon>
        <taxon>Chelicerata</taxon>
        <taxon>Arachnida</taxon>
        <taxon>Araneae</taxon>
        <taxon>Araneomorphae</taxon>
        <taxon>Entelegynae</taxon>
        <taxon>Araneoidea</taxon>
        <taxon>Nephilidae</taxon>
        <taxon>Nephila</taxon>
    </lineage>
</organism>
<accession>A0A8X6UNB7</accession>
<dbReference type="AlphaFoldDB" id="A0A8X6UNB7"/>
<protein>
    <submittedName>
        <fullName evidence="2">Uncharacterized protein</fullName>
    </submittedName>
</protein>
<gene>
    <name evidence="2" type="ORF">NPIL_226161</name>
</gene>
<dbReference type="Proteomes" id="UP000887013">
    <property type="component" value="Unassembled WGS sequence"/>
</dbReference>
<name>A0A8X6UNB7_NEPPI</name>
<dbReference type="EMBL" id="BMAW01083363">
    <property type="protein sequence ID" value="GFU33610.1"/>
    <property type="molecule type" value="Genomic_DNA"/>
</dbReference>
<feature type="compositionally biased region" description="Low complexity" evidence="1">
    <location>
        <begin position="11"/>
        <end position="23"/>
    </location>
</feature>
<evidence type="ECO:0000256" key="1">
    <source>
        <dbReference type="SAM" id="MobiDB-lite"/>
    </source>
</evidence>